<sequence>MDLEKKLSPKKTIFWERAIPDSIAYYEMCGLTNDPLLNRVLKRCSYRKVFLLEMGGFVQDYARTEDPKKALRIEKLLEKSYRRVSCHLVKIPFWSVKKRLDFIVNHL</sequence>
<accession>A0A2H0WTP6</accession>
<gene>
    <name evidence="2" type="ORF">COT62_00790</name>
</gene>
<feature type="domain" description="NadR/Ttd14 AAA" evidence="1">
    <location>
        <begin position="8"/>
        <end position="99"/>
    </location>
</feature>
<dbReference type="AlphaFoldDB" id="A0A2H0WTP6"/>
<dbReference type="Pfam" id="PF13521">
    <property type="entry name" value="AAA_28"/>
    <property type="match status" value="1"/>
</dbReference>
<proteinExistence type="predicted"/>
<dbReference type="Gene3D" id="3.40.50.300">
    <property type="entry name" value="P-loop containing nucleotide triphosphate hydrolases"/>
    <property type="match status" value="1"/>
</dbReference>
<dbReference type="InterPro" id="IPR038727">
    <property type="entry name" value="NadR/Ttd14_AAA_dom"/>
</dbReference>
<reference evidence="3" key="1">
    <citation type="submission" date="2017-09" db="EMBL/GenBank/DDBJ databases">
        <title>Depth-based differentiation of microbial function through sediment-hosted aquifers and enrichment of novel symbionts in the deep terrestrial subsurface.</title>
        <authorList>
            <person name="Probst A.J."/>
            <person name="Ladd B."/>
            <person name="Jarett J.K."/>
            <person name="Geller-Mcgrath D.E."/>
            <person name="Sieber C.M.K."/>
            <person name="Emerson J.B."/>
            <person name="Anantharaman K."/>
            <person name="Thomas B.C."/>
            <person name="Malmstrom R."/>
            <person name="Stieglmeier M."/>
            <person name="Klingl A."/>
            <person name="Woyke T."/>
            <person name="Ryan C.M."/>
            <person name="Banfield J.F."/>
        </authorList>
    </citation>
    <scope>NUCLEOTIDE SEQUENCE [LARGE SCALE GENOMIC DNA]</scope>
</reference>
<dbReference type="Proteomes" id="UP000231198">
    <property type="component" value="Unassembled WGS sequence"/>
</dbReference>
<comment type="caution">
    <text evidence="2">The sequence shown here is derived from an EMBL/GenBank/DDBJ whole genome shotgun (WGS) entry which is preliminary data.</text>
</comment>
<protein>
    <recommendedName>
        <fullName evidence="1">NadR/Ttd14 AAA domain-containing protein</fullName>
    </recommendedName>
</protein>
<evidence type="ECO:0000313" key="2">
    <source>
        <dbReference type="EMBL" id="PIS15985.1"/>
    </source>
</evidence>
<dbReference type="InterPro" id="IPR027417">
    <property type="entry name" value="P-loop_NTPase"/>
</dbReference>
<dbReference type="EMBL" id="PEZG01000019">
    <property type="protein sequence ID" value="PIS15985.1"/>
    <property type="molecule type" value="Genomic_DNA"/>
</dbReference>
<organism evidence="2 3">
    <name type="scientific">Candidatus Roizmanbacteria bacterium CG09_land_8_20_14_0_10_41_9</name>
    <dbReference type="NCBI Taxonomy" id="1974850"/>
    <lineage>
        <taxon>Bacteria</taxon>
        <taxon>Candidatus Roizmaniibacteriota</taxon>
    </lineage>
</organism>
<evidence type="ECO:0000313" key="3">
    <source>
        <dbReference type="Proteomes" id="UP000231198"/>
    </source>
</evidence>
<name>A0A2H0WTP6_9BACT</name>
<evidence type="ECO:0000259" key="1">
    <source>
        <dbReference type="Pfam" id="PF13521"/>
    </source>
</evidence>